<dbReference type="EMBL" id="CP011797">
    <property type="protein sequence ID" value="ATX78239.1"/>
    <property type="molecule type" value="Genomic_DNA"/>
</dbReference>
<organism evidence="1 2">
    <name type="scientific">Reinekea forsetii</name>
    <dbReference type="NCBI Taxonomy" id="1336806"/>
    <lineage>
        <taxon>Bacteria</taxon>
        <taxon>Pseudomonadati</taxon>
        <taxon>Pseudomonadota</taxon>
        <taxon>Gammaproteobacteria</taxon>
        <taxon>Oceanospirillales</taxon>
        <taxon>Saccharospirillaceae</taxon>
        <taxon>Reinekea</taxon>
    </lineage>
</organism>
<accession>A0A2K8KWE2</accession>
<dbReference type="Proteomes" id="UP000229757">
    <property type="component" value="Chromosome"/>
</dbReference>
<name>A0A2K8KWE2_9GAMM</name>
<keyword evidence="2" id="KW-1185">Reference proteome</keyword>
<dbReference type="SUPFAM" id="SSF55811">
    <property type="entry name" value="Nudix"/>
    <property type="match status" value="1"/>
</dbReference>
<dbReference type="InterPro" id="IPR015797">
    <property type="entry name" value="NUDIX_hydrolase-like_dom_sf"/>
</dbReference>
<reference evidence="1 2" key="1">
    <citation type="journal article" date="2017" name="Environ. Microbiol.">
        <title>Genomic and physiological analyses of 'Reinekea forsetii' reveal a versatile opportunistic lifestyle during spring algae blooms.</title>
        <authorList>
            <person name="Avci B."/>
            <person name="Hahnke R.L."/>
            <person name="Chafee M."/>
            <person name="Fischer T."/>
            <person name="Gruber-Vodicka H."/>
            <person name="Tegetmeyer H.E."/>
            <person name="Harder J."/>
            <person name="Fuchs B.M."/>
            <person name="Amann R.I."/>
            <person name="Teeling H."/>
        </authorList>
    </citation>
    <scope>NUCLEOTIDE SEQUENCE [LARGE SCALE GENOMIC DNA]</scope>
    <source>
        <strain evidence="1 2">Hel1_31_D35</strain>
    </source>
</reference>
<sequence>MKRACPIVYRESAMGLEILAFSQPTAGKQLVTGLIGAKETLAASCVRSLRQASGLKGKAKRYIGKELMADVDATYGFYLMETDPILVEHWQVAEVSDEHEPNEFFWHRLDQPLGEDWQPLYQELISYIARHFNPVTGQPSDP</sequence>
<evidence type="ECO:0000313" key="2">
    <source>
        <dbReference type="Proteomes" id="UP000229757"/>
    </source>
</evidence>
<dbReference type="AlphaFoldDB" id="A0A2K8KWE2"/>
<gene>
    <name evidence="1" type="ORF">REIFOR_03120</name>
</gene>
<dbReference type="OrthoDB" id="6717368at2"/>
<dbReference type="RefSeq" id="WP_100258442.1">
    <property type="nucleotide sequence ID" value="NZ_CP011797.1"/>
</dbReference>
<protein>
    <submittedName>
        <fullName evidence="1">Uncharacterized protein</fullName>
    </submittedName>
</protein>
<evidence type="ECO:0000313" key="1">
    <source>
        <dbReference type="EMBL" id="ATX78239.1"/>
    </source>
</evidence>
<proteinExistence type="predicted"/>
<dbReference type="KEGG" id="rfo:REIFOR_03120"/>